<accession>A0ABP8HNU2</accession>
<organism evidence="3 4">
    <name type="scientific">Variovorax defluvii</name>
    <dbReference type="NCBI Taxonomy" id="913761"/>
    <lineage>
        <taxon>Bacteria</taxon>
        <taxon>Pseudomonadati</taxon>
        <taxon>Pseudomonadota</taxon>
        <taxon>Betaproteobacteria</taxon>
        <taxon>Burkholderiales</taxon>
        <taxon>Comamonadaceae</taxon>
        <taxon>Variovorax</taxon>
    </lineage>
</organism>
<keyword evidence="2" id="KW-0732">Signal</keyword>
<feature type="signal peptide" evidence="2">
    <location>
        <begin position="1"/>
        <end position="26"/>
    </location>
</feature>
<dbReference type="EMBL" id="BAABGJ010000020">
    <property type="protein sequence ID" value="GAA4341987.1"/>
    <property type="molecule type" value="Genomic_DNA"/>
</dbReference>
<evidence type="ECO:0000256" key="2">
    <source>
        <dbReference type="SAM" id="SignalP"/>
    </source>
</evidence>
<protein>
    <recommendedName>
        <fullName evidence="5">DUF4148 domain-containing protein</fullName>
    </recommendedName>
</protein>
<proteinExistence type="predicted"/>
<sequence length="97" mass="10382">MQIHFRRFVPLVALGCASFASIGAQAYQGEQNPLPPQPFQPSLSRAAVQQEAMRPLRISNGGTGMAQPARLADRATVRSEARAISAKGAATYGETQR</sequence>
<dbReference type="RefSeq" id="WP_345537989.1">
    <property type="nucleotide sequence ID" value="NZ_BAABGJ010000020.1"/>
</dbReference>
<gene>
    <name evidence="3" type="ORF">GCM10023165_23280</name>
</gene>
<feature type="region of interest" description="Disordered" evidence="1">
    <location>
        <begin position="28"/>
        <end position="47"/>
    </location>
</feature>
<dbReference type="Proteomes" id="UP001500975">
    <property type="component" value="Unassembled WGS sequence"/>
</dbReference>
<feature type="chain" id="PRO_5046965732" description="DUF4148 domain-containing protein" evidence="2">
    <location>
        <begin position="27"/>
        <end position="97"/>
    </location>
</feature>
<comment type="caution">
    <text evidence="3">The sequence shown here is derived from an EMBL/GenBank/DDBJ whole genome shotgun (WGS) entry which is preliminary data.</text>
</comment>
<reference evidence="4" key="1">
    <citation type="journal article" date="2019" name="Int. J. Syst. Evol. Microbiol.">
        <title>The Global Catalogue of Microorganisms (GCM) 10K type strain sequencing project: providing services to taxonomists for standard genome sequencing and annotation.</title>
        <authorList>
            <consortium name="The Broad Institute Genomics Platform"/>
            <consortium name="The Broad Institute Genome Sequencing Center for Infectious Disease"/>
            <person name="Wu L."/>
            <person name="Ma J."/>
        </authorList>
    </citation>
    <scope>NUCLEOTIDE SEQUENCE [LARGE SCALE GENOMIC DNA]</scope>
    <source>
        <strain evidence="4">JCM 17804</strain>
    </source>
</reference>
<keyword evidence="4" id="KW-1185">Reference proteome</keyword>
<evidence type="ECO:0008006" key="5">
    <source>
        <dbReference type="Google" id="ProtNLM"/>
    </source>
</evidence>
<evidence type="ECO:0000256" key="1">
    <source>
        <dbReference type="SAM" id="MobiDB-lite"/>
    </source>
</evidence>
<name>A0ABP8HNU2_9BURK</name>
<evidence type="ECO:0000313" key="3">
    <source>
        <dbReference type="EMBL" id="GAA4341987.1"/>
    </source>
</evidence>
<evidence type="ECO:0000313" key="4">
    <source>
        <dbReference type="Proteomes" id="UP001500975"/>
    </source>
</evidence>